<name>A0A4Y5JV97_9CAUD</name>
<accession>A0A4Y5JV97</accession>
<proteinExistence type="predicted"/>
<gene>
    <name evidence="1" type="ORF">EST35_0421</name>
</gene>
<organism evidence="1 2">
    <name type="scientific">Pseudomonas phage vB_PaeM_PA5oct</name>
    <dbReference type="NCBI Taxonomy" id="2163605"/>
    <lineage>
        <taxon>Viruses</taxon>
        <taxon>Duplodnaviria</taxon>
        <taxon>Heunggongvirae</taxon>
        <taxon>Uroviricota</taxon>
        <taxon>Caudoviricetes</taxon>
        <taxon>Arenbergviridae</taxon>
        <taxon>Wroclawvirus</taxon>
        <taxon>Wroclawvirus PA5oct</taxon>
    </lineage>
</organism>
<protein>
    <submittedName>
        <fullName evidence="1">Uncharacterized protein</fullName>
    </submittedName>
</protein>
<sequence length="72" mass="8672">MIDYIFKLSSYCLIFIDSSRHYGVHYDLAEYFSDGSIWYKWSYETTSHNDTQYNKGKYTKSFIYLMEGKYSA</sequence>
<reference evidence="2" key="1">
    <citation type="journal article" date="2020" name="bioRxiv">
        <title>Integrative omics analysis of Pseudomonas aeruginosa virus PA5oct highlights the molecular complexity of jumbo phages.</title>
        <authorList>
            <person name="Lood C."/>
            <person name="Danis-Wlodarczyk K."/>
            <person name="Blasdel B.G."/>
            <person name="Jang H.B."/>
            <person name="Vandenheuvel D."/>
            <person name="Briers Y."/>
            <person name="Noben J.-P."/>
            <person name="van Noort V."/>
            <person name="Drulis-Kawa Z."/>
            <person name="Lavigne R."/>
        </authorList>
    </citation>
    <scope>NUCLEOTIDE SEQUENCE [LARGE SCALE GENOMIC DNA]</scope>
</reference>
<evidence type="ECO:0000313" key="2">
    <source>
        <dbReference type="Proteomes" id="UP000316733"/>
    </source>
</evidence>
<dbReference type="EMBL" id="MK797984">
    <property type="protein sequence ID" value="QCG76289.1"/>
    <property type="molecule type" value="Genomic_DNA"/>
</dbReference>
<dbReference type="Proteomes" id="UP000316733">
    <property type="component" value="Segment"/>
</dbReference>
<evidence type="ECO:0000313" key="1">
    <source>
        <dbReference type="EMBL" id="QCG76289.1"/>
    </source>
</evidence>
<keyword evidence="2" id="KW-1185">Reference proteome</keyword>